<dbReference type="Gene3D" id="3.90.850.10">
    <property type="entry name" value="Fumarylacetoacetase-like, C-terminal domain"/>
    <property type="match status" value="1"/>
</dbReference>
<organism evidence="3 4">
    <name type="scientific">Streptomyces triticirhizae</name>
    <dbReference type="NCBI Taxonomy" id="2483353"/>
    <lineage>
        <taxon>Bacteria</taxon>
        <taxon>Bacillati</taxon>
        <taxon>Actinomycetota</taxon>
        <taxon>Actinomycetes</taxon>
        <taxon>Kitasatosporales</taxon>
        <taxon>Streptomycetaceae</taxon>
        <taxon>Streptomyces</taxon>
    </lineage>
</organism>
<comment type="caution">
    <text evidence="3">The sequence shown here is derived from an EMBL/GenBank/DDBJ whole genome shotgun (WGS) entry which is preliminary data.</text>
</comment>
<protein>
    <submittedName>
        <fullName evidence="3">FAA hydrolase family protein</fullName>
    </submittedName>
</protein>
<dbReference type="Proteomes" id="UP000278673">
    <property type="component" value="Unassembled WGS sequence"/>
</dbReference>
<gene>
    <name evidence="3" type="ORF">EBN88_01830</name>
</gene>
<dbReference type="RefSeq" id="WP_122182000.1">
    <property type="nucleotide sequence ID" value="NZ_RFFJ01000004.1"/>
</dbReference>
<dbReference type="InterPro" id="IPR036663">
    <property type="entry name" value="Fumarylacetoacetase_C_sf"/>
</dbReference>
<dbReference type="PANTHER" id="PTHR11820">
    <property type="entry name" value="ACYLPYRUVASE"/>
    <property type="match status" value="1"/>
</dbReference>
<keyword evidence="3" id="KW-0378">Hydrolase</keyword>
<accession>A0A3M2M918</accession>
<keyword evidence="4" id="KW-1185">Reference proteome</keyword>
<dbReference type="GO" id="GO:0018773">
    <property type="term" value="F:acetylpyruvate hydrolase activity"/>
    <property type="evidence" value="ECO:0007669"/>
    <property type="project" value="TreeGrafter"/>
</dbReference>
<dbReference type="Pfam" id="PF01557">
    <property type="entry name" value="FAA_hydrolase"/>
    <property type="match status" value="1"/>
</dbReference>
<feature type="domain" description="Fumarylacetoacetase-like C-terminal" evidence="2">
    <location>
        <begin position="84"/>
        <end position="291"/>
    </location>
</feature>
<dbReference type="GO" id="GO:0046872">
    <property type="term" value="F:metal ion binding"/>
    <property type="evidence" value="ECO:0007669"/>
    <property type="project" value="UniProtKB-KW"/>
</dbReference>
<evidence type="ECO:0000259" key="2">
    <source>
        <dbReference type="Pfam" id="PF01557"/>
    </source>
</evidence>
<keyword evidence="1" id="KW-0479">Metal-binding</keyword>
<evidence type="ECO:0000313" key="3">
    <source>
        <dbReference type="EMBL" id="RMI46046.1"/>
    </source>
</evidence>
<dbReference type="InterPro" id="IPR011234">
    <property type="entry name" value="Fumarylacetoacetase-like_C"/>
</dbReference>
<evidence type="ECO:0000313" key="4">
    <source>
        <dbReference type="Proteomes" id="UP000278673"/>
    </source>
</evidence>
<dbReference type="AlphaFoldDB" id="A0A3M2M918"/>
<sequence length="294" mass="31385">MKLALFDDHRLGVVDETGESPRVVDVTEALGWPHDPDPLTAGWWRRLCRDFSRVRGRLAEAAAAGEGRPLASVRLRAPALNPSKIVACACNYADHVAEMHGVQERTLGGVESWMMNFDVFLKAPSSLSGPAEDIVLPSEIVEAGQEIHHESELVIVVGEGGTDIPEERALDHVLGYTLGLDITVRSAADRSRRKSYDTFSPLGPVLVTADEVGDAGGLEIWLDVNGGKRQHVNTRDLLTPVPAIVSYASHMMTLLPGDLIFTGAPPGVGAIVPGDTVHASITGVGALTLSVRRG</sequence>
<proteinExistence type="predicted"/>
<dbReference type="PANTHER" id="PTHR11820:SF7">
    <property type="entry name" value="ACYLPYRUVASE FAHD1, MITOCHONDRIAL"/>
    <property type="match status" value="1"/>
</dbReference>
<dbReference type="SUPFAM" id="SSF56529">
    <property type="entry name" value="FAH"/>
    <property type="match status" value="1"/>
</dbReference>
<dbReference type="EMBL" id="RFFJ01000004">
    <property type="protein sequence ID" value="RMI46046.1"/>
    <property type="molecule type" value="Genomic_DNA"/>
</dbReference>
<reference evidence="3 4" key="1">
    <citation type="submission" date="2018-10" db="EMBL/GenBank/DDBJ databases">
        <title>Isolation, diversity and antifungal activity of actinobacteria from wheat.</title>
        <authorList>
            <person name="Han C."/>
        </authorList>
    </citation>
    <scope>NUCLEOTIDE SEQUENCE [LARGE SCALE GENOMIC DNA]</scope>
    <source>
        <strain evidence="3 4">NEAU-YY642</strain>
    </source>
</reference>
<evidence type="ECO:0000256" key="1">
    <source>
        <dbReference type="ARBA" id="ARBA00022723"/>
    </source>
</evidence>
<name>A0A3M2M918_9ACTN</name>